<organism evidence="1 2">
    <name type="scientific">Trichoderma cornu-damae</name>
    <dbReference type="NCBI Taxonomy" id="654480"/>
    <lineage>
        <taxon>Eukaryota</taxon>
        <taxon>Fungi</taxon>
        <taxon>Dikarya</taxon>
        <taxon>Ascomycota</taxon>
        <taxon>Pezizomycotina</taxon>
        <taxon>Sordariomycetes</taxon>
        <taxon>Hypocreomycetidae</taxon>
        <taxon>Hypocreales</taxon>
        <taxon>Hypocreaceae</taxon>
        <taxon>Trichoderma</taxon>
    </lineage>
</organism>
<reference evidence="1" key="1">
    <citation type="submission" date="2021-08" db="EMBL/GenBank/DDBJ databases">
        <title>Chromosome-Level Trichoderma cornu-damae using Hi-C Data.</title>
        <authorList>
            <person name="Kim C.S."/>
        </authorList>
    </citation>
    <scope>NUCLEOTIDE SEQUENCE</scope>
    <source>
        <strain evidence="1">KA19-0412C</strain>
    </source>
</reference>
<dbReference type="OrthoDB" id="9991317at2759"/>
<protein>
    <submittedName>
        <fullName evidence="1">Uncharacterized protein</fullName>
    </submittedName>
</protein>
<accession>A0A9P8TTC4</accession>
<dbReference type="Proteomes" id="UP000827724">
    <property type="component" value="Unassembled WGS sequence"/>
</dbReference>
<comment type="caution">
    <text evidence="1">The sequence shown here is derived from an EMBL/GenBank/DDBJ whole genome shotgun (WGS) entry which is preliminary data.</text>
</comment>
<name>A0A9P8TTC4_9HYPO</name>
<gene>
    <name evidence="1" type="ORF">Trco_007740</name>
</gene>
<sequence length="88" mass="9563">MSTVFHSILAAIECHTPPSYRKTPGDAFQLLKLGHGIITSLLIDMHGDITNLQQGHLDLAEKFVLLQDELDSPTHDVISPTAADKVSS</sequence>
<evidence type="ECO:0000313" key="1">
    <source>
        <dbReference type="EMBL" id="KAH6604294.1"/>
    </source>
</evidence>
<keyword evidence="2" id="KW-1185">Reference proteome</keyword>
<proteinExistence type="predicted"/>
<dbReference type="EMBL" id="JAIWOZ010000006">
    <property type="protein sequence ID" value="KAH6604294.1"/>
    <property type="molecule type" value="Genomic_DNA"/>
</dbReference>
<evidence type="ECO:0000313" key="2">
    <source>
        <dbReference type="Proteomes" id="UP000827724"/>
    </source>
</evidence>
<dbReference type="AlphaFoldDB" id="A0A9P8TTC4"/>